<proteinExistence type="predicted"/>
<protein>
    <submittedName>
        <fullName evidence="1">SDR family oxidoreductase</fullName>
    </submittedName>
</protein>
<sequence length="257" mass="26961">MIKSDGRTAVVTGGASGIGEAVLRRFAEAGWRTISADIDAKRGVPIVDEITRAGADSLFIRVDMAEEKEITALAERFGAVDALINSAGLLQNAVRVLDMDIAEFDRIQAVNVRGTLLAARHFGKAMCARGSGSIVNLCSLTGIRPSAQPAYAMGKASLDMLTQILAAELGPHGVRVNAVAPGYTLTPAMQARIDSGARDPKRVTDNSALGRFVAPREVADAILFLCSDMAAAITGVTLPIDCGWLATSAYKSYAAQP</sequence>
<accession>A0ACC5RCB8</accession>
<keyword evidence="2" id="KW-1185">Reference proteome</keyword>
<dbReference type="Proteomes" id="UP000616151">
    <property type="component" value="Unassembled WGS sequence"/>
</dbReference>
<gene>
    <name evidence="1" type="ORF">JHL16_28225</name>
</gene>
<comment type="caution">
    <text evidence="1">The sequence shown here is derived from an EMBL/GenBank/DDBJ whole genome shotgun (WGS) entry which is preliminary data.</text>
</comment>
<evidence type="ECO:0000313" key="1">
    <source>
        <dbReference type="EMBL" id="MBK1870283.1"/>
    </source>
</evidence>
<evidence type="ECO:0000313" key="2">
    <source>
        <dbReference type="Proteomes" id="UP000616151"/>
    </source>
</evidence>
<organism evidence="1 2">
    <name type="scientific">Taklimakanibacter albus</name>
    <dbReference type="NCBI Taxonomy" id="2800327"/>
    <lineage>
        <taxon>Bacteria</taxon>
        <taxon>Pseudomonadati</taxon>
        <taxon>Pseudomonadota</taxon>
        <taxon>Alphaproteobacteria</taxon>
        <taxon>Hyphomicrobiales</taxon>
        <taxon>Aestuariivirgaceae</taxon>
        <taxon>Taklimakanibacter</taxon>
    </lineage>
</organism>
<name>A0ACC5RCB8_9HYPH</name>
<dbReference type="EMBL" id="JAENHL010000008">
    <property type="protein sequence ID" value="MBK1870283.1"/>
    <property type="molecule type" value="Genomic_DNA"/>
</dbReference>
<reference evidence="1" key="1">
    <citation type="submission" date="2021-01" db="EMBL/GenBank/DDBJ databases">
        <authorList>
            <person name="Sun Q."/>
        </authorList>
    </citation>
    <scope>NUCLEOTIDE SEQUENCE</scope>
    <source>
        <strain evidence="1">YIM B02566</strain>
    </source>
</reference>